<dbReference type="GO" id="GO:0110001">
    <property type="term" value="C:toxin-antitoxin complex"/>
    <property type="evidence" value="ECO:0007669"/>
    <property type="project" value="InterPro"/>
</dbReference>
<evidence type="ECO:0000313" key="4">
    <source>
        <dbReference type="EMBL" id="MVO77504.1"/>
    </source>
</evidence>
<dbReference type="Proteomes" id="UP000441389">
    <property type="component" value="Unassembled WGS sequence"/>
</dbReference>
<protein>
    <submittedName>
        <fullName evidence="4">DUF86 domain-containing protein</fullName>
    </submittedName>
</protein>
<accession>A0A6I4IZH8</accession>
<evidence type="ECO:0000256" key="2">
    <source>
        <dbReference type="ARBA" id="ARBA00022722"/>
    </source>
</evidence>
<dbReference type="AlphaFoldDB" id="A0A6I4IZH8"/>
<dbReference type="InterPro" id="IPR008201">
    <property type="entry name" value="HepT-like"/>
</dbReference>
<dbReference type="EMBL" id="WQMS01000006">
    <property type="protein sequence ID" value="MVO77504.1"/>
    <property type="molecule type" value="Genomic_DNA"/>
</dbReference>
<evidence type="ECO:0000256" key="1">
    <source>
        <dbReference type="ARBA" id="ARBA00022649"/>
    </source>
</evidence>
<keyword evidence="2" id="KW-0540">Nuclease</keyword>
<reference evidence="4 5" key="1">
    <citation type="submission" date="2019-12" db="EMBL/GenBank/DDBJ databases">
        <authorList>
            <person name="Huq M.A."/>
        </authorList>
    </citation>
    <scope>NUCLEOTIDE SEQUENCE [LARGE SCALE GENOMIC DNA]</scope>
    <source>
        <strain evidence="4 5">MAH-20</strain>
    </source>
</reference>
<gene>
    <name evidence="4" type="ORF">GON01_06060</name>
</gene>
<sequence length="112" mass="12596">MKSSDATDLDRCELILELIAHVERRLGSKSEAEFLNDKDEIDLTAFRLSAIGETSNKLSAALRERHPGIYAMRNIIAHDYSTLEAALVWRAATERLNHLKSVCATEIGRRSQ</sequence>
<dbReference type="RefSeq" id="WP_181599925.1">
    <property type="nucleotide sequence ID" value="NZ_WQMS01000006.1"/>
</dbReference>
<keyword evidence="3" id="KW-0378">Hydrolase</keyword>
<name>A0A6I4IZH8_9SPHN</name>
<organism evidence="4 5">
    <name type="scientific">Sphingomonas horti</name>
    <dbReference type="NCBI Taxonomy" id="2682842"/>
    <lineage>
        <taxon>Bacteria</taxon>
        <taxon>Pseudomonadati</taxon>
        <taxon>Pseudomonadota</taxon>
        <taxon>Alphaproteobacteria</taxon>
        <taxon>Sphingomonadales</taxon>
        <taxon>Sphingomonadaceae</taxon>
        <taxon>Sphingomonas</taxon>
    </lineage>
</organism>
<proteinExistence type="predicted"/>
<keyword evidence="1" id="KW-1277">Toxin-antitoxin system</keyword>
<dbReference type="GO" id="GO:0004540">
    <property type="term" value="F:RNA nuclease activity"/>
    <property type="evidence" value="ECO:0007669"/>
    <property type="project" value="InterPro"/>
</dbReference>
<evidence type="ECO:0000256" key="3">
    <source>
        <dbReference type="ARBA" id="ARBA00022801"/>
    </source>
</evidence>
<dbReference type="Pfam" id="PF01934">
    <property type="entry name" value="HepT-like"/>
    <property type="match status" value="1"/>
</dbReference>
<dbReference type="GO" id="GO:0016787">
    <property type="term" value="F:hydrolase activity"/>
    <property type="evidence" value="ECO:0007669"/>
    <property type="project" value="UniProtKB-KW"/>
</dbReference>
<evidence type="ECO:0000313" key="5">
    <source>
        <dbReference type="Proteomes" id="UP000441389"/>
    </source>
</evidence>
<keyword evidence="5" id="KW-1185">Reference proteome</keyword>
<comment type="caution">
    <text evidence="4">The sequence shown here is derived from an EMBL/GenBank/DDBJ whole genome shotgun (WGS) entry which is preliminary data.</text>
</comment>